<name>A0A8X6GRW4_TRICU</name>
<dbReference type="CDD" id="cd00109">
    <property type="entry name" value="Kunitz-type"/>
    <property type="match status" value="1"/>
</dbReference>
<dbReference type="Proteomes" id="UP000887116">
    <property type="component" value="Unassembled WGS sequence"/>
</dbReference>
<proteinExistence type="inferred from homology"/>
<dbReference type="InterPro" id="IPR036084">
    <property type="entry name" value="Ser_inhib-like_sf"/>
</dbReference>
<dbReference type="Gene3D" id="2.10.25.10">
    <property type="entry name" value="Laminin"/>
    <property type="match status" value="1"/>
</dbReference>
<dbReference type="GO" id="GO:0004867">
    <property type="term" value="F:serine-type endopeptidase inhibitor activity"/>
    <property type="evidence" value="ECO:0007669"/>
    <property type="project" value="InterPro"/>
</dbReference>
<organism evidence="6 7">
    <name type="scientific">Trichonephila clavata</name>
    <name type="common">Joro spider</name>
    <name type="synonym">Nephila clavata</name>
    <dbReference type="NCBI Taxonomy" id="2740835"/>
    <lineage>
        <taxon>Eukaryota</taxon>
        <taxon>Metazoa</taxon>
        <taxon>Ecdysozoa</taxon>
        <taxon>Arthropoda</taxon>
        <taxon>Chelicerata</taxon>
        <taxon>Arachnida</taxon>
        <taxon>Araneae</taxon>
        <taxon>Araneomorphae</taxon>
        <taxon>Entelegynae</taxon>
        <taxon>Araneoidea</taxon>
        <taxon>Nephilidae</taxon>
        <taxon>Trichonephila</taxon>
    </lineage>
</organism>
<feature type="signal peptide" evidence="4">
    <location>
        <begin position="1"/>
        <end position="43"/>
    </location>
</feature>
<dbReference type="FunFam" id="2.10.25.10:FF:000055">
    <property type="entry name" value="alpha-tectorin isoform X1"/>
    <property type="match status" value="1"/>
</dbReference>
<dbReference type="InterPro" id="IPR002223">
    <property type="entry name" value="Kunitz_BPTI"/>
</dbReference>
<dbReference type="InterPro" id="IPR051368">
    <property type="entry name" value="SerProtInhib-TIL_Domain"/>
</dbReference>
<evidence type="ECO:0000256" key="2">
    <source>
        <dbReference type="ARBA" id="ARBA00022690"/>
    </source>
</evidence>
<dbReference type="PANTHER" id="PTHR23259">
    <property type="entry name" value="RIDDLE"/>
    <property type="match status" value="1"/>
</dbReference>
<evidence type="ECO:0000256" key="4">
    <source>
        <dbReference type="SAM" id="SignalP"/>
    </source>
</evidence>
<evidence type="ECO:0000256" key="1">
    <source>
        <dbReference type="ARBA" id="ARBA00007611"/>
    </source>
</evidence>
<comment type="similarity">
    <text evidence="1">Belongs to the serine protease inhibitor-like (TIL domain-containing) family.</text>
</comment>
<dbReference type="CDD" id="cd19941">
    <property type="entry name" value="TIL"/>
    <property type="match status" value="1"/>
</dbReference>
<dbReference type="SUPFAM" id="SSF57362">
    <property type="entry name" value="BPTI-like"/>
    <property type="match status" value="1"/>
</dbReference>
<accession>A0A8X6GRW4</accession>
<dbReference type="PROSITE" id="PS50279">
    <property type="entry name" value="BPTI_KUNITZ_2"/>
    <property type="match status" value="1"/>
</dbReference>
<reference evidence="6" key="1">
    <citation type="submission" date="2020-07" db="EMBL/GenBank/DDBJ databases">
        <title>Multicomponent nature underlies the extraordinary mechanical properties of spider dragline silk.</title>
        <authorList>
            <person name="Kono N."/>
            <person name="Nakamura H."/>
            <person name="Mori M."/>
            <person name="Yoshida Y."/>
            <person name="Ohtoshi R."/>
            <person name="Malay A.D."/>
            <person name="Moran D.A.P."/>
            <person name="Tomita M."/>
            <person name="Numata K."/>
            <person name="Arakawa K."/>
        </authorList>
    </citation>
    <scope>NUCLEOTIDE SEQUENCE</scope>
</reference>
<evidence type="ECO:0000259" key="5">
    <source>
        <dbReference type="PROSITE" id="PS50279"/>
    </source>
</evidence>
<dbReference type="Gene3D" id="4.10.410.10">
    <property type="entry name" value="Pancreatic trypsin inhibitor Kunitz domain"/>
    <property type="match status" value="1"/>
</dbReference>
<dbReference type="PANTHER" id="PTHR23259:SF70">
    <property type="entry name" value="ACCESSORY GLAND PROTEIN ACP62F-RELATED"/>
    <property type="match status" value="1"/>
</dbReference>
<dbReference type="InterPro" id="IPR036880">
    <property type="entry name" value="Kunitz_BPTI_sf"/>
</dbReference>
<dbReference type="SMART" id="SM00131">
    <property type="entry name" value="KU"/>
    <property type="match status" value="1"/>
</dbReference>
<keyword evidence="2" id="KW-0646">Protease inhibitor</keyword>
<dbReference type="EMBL" id="BMAO01026461">
    <property type="protein sequence ID" value="GFR09872.1"/>
    <property type="molecule type" value="Genomic_DNA"/>
</dbReference>
<keyword evidence="7" id="KW-1185">Reference proteome</keyword>
<feature type="chain" id="PRO_5036464956" evidence="4">
    <location>
        <begin position="44"/>
        <end position="161"/>
    </location>
</feature>
<sequence length="161" mass="17900">MAFKGSVRSNTPGTPAPINRCRWQGNRTMMFLILFALVAGALAFPECPANSHYESCGTACPLTCDNYRNPPKVCVLRCDIGCHCDEGYVKTEEGSCVLPEECSNQPKVEFSSVTCAQDKKVGPCKAAFTRYFYNKHTHECEEFIYGGCFGNDKQLQFQRGL</sequence>
<dbReference type="Pfam" id="PF00014">
    <property type="entry name" value="Kunitz_BPTI"/>
    <property type="match status" value="1"/>
</dbReference>
<dbReference type="Pfam" id="PF01826">
    <property type="entry name" value="TIL"/>
    <property type="match status" value="1"/>
</dbReference>
<protein>
    <submittedName>
        <fullName evidence="6">Putative serine proteinase inhibitor</fullName>
    </submittedName>
</protein>
<evidence type="ECO:0000313" key="7">
    <source>
        <dbReference type="Proteomes" id="UP000887116"/>
    </source>
</evidence>
<dbReference type="InterPro" id="IPR002919">
    <property type="entry name" value="TIL_dom"/>
</dbReference>
<dbReference type="AlphaFoldDB" id="A0A8X6GRW4"/>
<evidence type="ECO:0000313" key="6">
    <source>
        <dbReference type="EMBL" id="GFR09872.1"/>
    </source>
</evidence>
<dbReference type="OrthoDB" id="6413845at2759"/>
<gene>
    <name evidence="6" type="ORF">TNCT_253051</name>
</gene>
<keyword evidence="3" id="KW-1015">Disulfide bond</keyword>
<evidence type="ECO:0000256" key="3">
    <source>
        <dbReference type="ARBA" id="ARBA00023157"/>
    </source>
</evidence>
<dbReference type="SUPFAM" id="SSF57567">
    <property type="entry name" value="Serine protease inhibitors"/>
    <property type="match status" value="1"/>
</dbReference>
<comment type="caution">
    <text evidence="6">The sequence shown here is derived from an EMBL/GenBank/DDBJ whole genome shotgun (WGS) entry which is preliminary data.</text>
</comment>
<keyword evidence="4" id="KW-0732">Signal</keyword>
<feature type="domain" description="BPTI/Kunitz inhibitor" evidence="5">
    <location>
        <begin position="115"/>
        <end position="161"/>
    </location>
</feature>